<dbReference type="AlphaFoldDB" id="A0A263BVM9"/>
<evidence type="ECO:0000313" key="2">
    <source>
        <dbReference type="EMBL" id="OZM57226.1"/>
    </source>
</evidence>
<evidence type="ECO:0000256" key="1">
    <source>
        <dbReference type="SAM" id="MobiDB-lite"/>
    </source>
</evidence>
<name>A0A263BVM9_9BACI</name>
<sequence length="71" mass="7505">MNFTVVNREIYVGNIKVTGVATSSVFLIGDSEVITCSSTFDTPPESLVIGAITPLPGEDEKDADDKDAGKE</sequence>
<keyword evidence="3" id="KW-1185">Reference proteome</keyword>
<protein>
    <submittedName>
        <fullName evidence="2">Spore gernimation protein GerPD</fullName>
    </submittedName>
</protein>
<organism evidence="2 3">
    <name type="scientific">Lottiidibacillus patelloidae</name>
    <dbReference type="NCBI Taxonomy" id="2670334"/>
    <lineage>
        <taxon>Bacteria</taxon>
        <taxon>Bacillati</taxon>
        <taxon>Bacillota</taxon>
        <taxon>Bacilli</taxon>
        <taxon>Bacillales</taxon>
        <taxon>Bacillaceae</taxon>
        <taxon>Lottiidibacillus</taxon>
    </lineage>
</organism>
<reference evidence="3" key="1">
    <citation type="submission" date="2017-08" db="EMBL/GenBank/DDBJ databases">
        <authorList>
            <person name="Huang Z."/>
        </authorList>
    </citation>
    <scope>NUCLEOTIDE SEQUENCE [LARGE SCALE GENOMIC DNA]</scope>
    <source>
        <strain evidence="3">SA5d-4</strain>
    </source>
</reference>
<proteinExistence type="predicted"/>
<accession>A0A263BVM9</accession>
<comment type="caution">
    <text evidence="2">The sequence shown here is derived from an EMBL/GenBank/DDBJ whole genome shotgun (WGS) entry which is preliminary data.</text>
</comment>
<dbReference type="Proteomes" id="UP000217083">
    <property type="component" value="Unassembled WGS sequence"/>
</dbReference>
<dbReference type="EMBL" id="NPIA01000003">
    <property type="protein sequence ID" value="OZM57226.1"/>
    <property type="molecule type" value="Genomic_DNA"/>
</dbReference>
<evidence type="ECO:0000313" key="3">
    <source>
        <dbReference type="Proteomes" id="UP000217083"/>
    </source>
</evidence>
<feature type="region of interest" description="Disordered" evidence="1">
    <location>
        <begin position="47"/>
        <end position="71"/>
    </location>
</feature>
<dbReference type="RefSeq" id="WP_094923701.1">
    <property type="nucleotide sequence ID" value="NZ_NPIA01000003.1"/>
</dbReference>
<gene>
    <name evidence="2" type="ORF">CIB95_07115</name>
</gene>
<reference evidence="2 3" key="2">
    <citation type="submission" date="2017-09" db="EMBL/GenBank/DDBJ databases">
        <title>Bacillus patelloidae sp. nov., isolated from the intestinal tract of a marine limpet.</title>
        <authorList>
            <person name="Liu R."/>
            <person name="Dong C."/>
            <person name="Shao Z."/>
        </authorList>
    </citation>
    <scope>NUCLEOTIDE SEQUENCE [LARGE SCALE GENOMIC DNA]</scope>
    <source>
        <strain evidence="2 3">SA5d-4</strain>
    </source>
</reference>